<accession>A0A8S0TSR0</accession>
<gene>
    <name evidence="3" type="ORF">OLEA9_A044726</name>
</gene>
<sequence>MENKNIKLTSKTDAPLLLGGSQVTGYTQSTIKRSDFPKDFIFGFATSAYQIFQVEGSWAKDGKSMSNWDCFTLRQPGLSFISSLPLCVCVWVWVWVCLDYNYMVIAEHKFYWIWQIELQMVAMDVLLLTNIISSRYLCISLSIIK</sequence>
<organism evidence="3 4">
    <name type="scientific">Olea europaea subsp. europaea</name>
    <dbReference type="NCBI Taxonomy" id="158383"/>
    <lineage>
        <taxon>Eukaryota</taxon>
        <taxon>Viridiplantae</taxon>
        <taxon>Streptophyta</taxon>
        <taxon>Embryophyta</taxon>
        <taxon>Tracheophyta</taxon>
        <taxon>Spermatophyta</taxon>
        <taxon>Magnoliopsida</taxon>
        <taxon>eudicotyledons</taxon>
        <taxon>Gunneridae</taxon>
        <taxon>Pentapetalae</taxon>
        <taxon>asterids</taxon>
        <taxon>lamiids</taxon>
        <taxon>Lamiales</taxon>
        <taxon>Oleaceae</taxon>
        <taxon>Oleeae</taxon>
        <taxon>Olea</taxon>
    </lineage>
</organism>
<name>A0A8S0TSR0_OLEEU</name>
<comment type="similarity">
    <text evidence="1">Belongs to the glycosyl hydrolase 1 family.</text>
</comment>
<proteinExistence type="inferred from homology"/>
<dbReference type="Gene3D" id="3.20.20.80">
    <property type="entry name" value="Glycosidases"/>
    <property type="match status" value="1"/>
</dbReference>
<dbReference type="AlphaFoldDB" id="A0A8S0TSR0"/>
<evidence type="ECO:0000256" key="1">
    <source>
        <dbReference type="ARBA" id="ARBA00010838"/>
    </source>
</evidence>
<dbReference type="InterPro" id="IPR001360">
    <property type="entry name" value="Glyco_hydro_1"/>
</dbReference>
<evidence type="ECO:0000313" key="3">
    <source>
        <dbReference type="EMBL" id="CAA3007946.1"/>
    </source>
</evidence>
<dbReference type="GO" id="GO:0005975">
    <property type="term" value="P:carbohydrate metabolic process"/>
    <property type="evidence" value="ECO:0007669"/>
    <property type="project" value="InterPro"/>
</dbReference>
<dbReference type="EMBL" id="CACTIH010007287">
    <property type="protein sequence ID" value="CAA3007946.1"/>
    <property type="molecule type" value="Genomic_DNA"/>
</dbReference>
<feature type="transmembrane region" description="Helical" evidence="2">
    <location>
        <begin position="84"/>
        <end position="105"/>
    </location>
</feature>
<dbReference type="Pfam" id="PF00232">
    <property type="entry name" value="Glyco_hydro_1"/>
    <property type="match status" value="1"/>
</dbReference>
<keyword evidence="4" id="KW-1185">Reference proteome</keyword>
<evidence type="ECO:0000313" key="4">
    <source>
        <dbReference type="Proteomes" id="UP000594638"/>
    </source>
</evidence>
<dbReference type="Gramene" id="OE9A044726T2">
    <property type="protein sequence ID" value="OE9A044726C2"/>
    <property type="gene ID" value="OE9A044726"/>
</dbReference>
<comment type="caution">
    <text evidence="3">The sequence shown here is derived from an EMBL/GenBank/DDBJ whole genome shotgun (WGS) entry which is preliminary data.</text>
</comment>
<dbReference type="InterPro" id="IPR017853">
    <property type="entry name" value="GH"/>
</dbReference>
<reference evidence="3 4" key="1">
    <citation type="submission" date="2019-12" db="EMBL/GenBank/DDBJ databases">
        <authorList>
            <person name="Alioto T."/>
            <person name="Alioto T."/>
            <person name="Gomez Garrido J."/>
        </authorList>
    </citation>
    <scope>NUCLEOTIDE SEQUENCE [LARGE SCALE GENOMIC DNA]</scope>
</reference>
<keyword evidence="2" id="KW-0812">Transmembrane</keyword>
<keyword evidence="2" id="KW-0472">Membrane</keyword>
<keyword evidence="2" id="KW-1133">Transmembrane helix</keyword>
<evidence type="ECO:0000256" key="2">
    <source>
        <dbReference type="SAM" id="Phobius"/>
    </source>
</evidence>
<dbReference type="Proteomes" id="UP000594638">
    <property type="component" value="Unassembled WGS sequence"/>
</dbReference>
<dbReference type="OrthoDB" id="65569at2759"/>
<dbReference type="GO" id="GO:0004553">
    <property type="term" value="F:hydrolase activity, hydrolyzing O-glycosyl compounds"/>
    <property type="evidence" value="ECO:0007669"/>
    <property type="project" value="InterPro"/>
</dbReference>
<dbReference type="SUPFAM" id="SSF51445">
    <property type="entry name" value="(Trans)glycosidases"/>
    <property type="match status" value="1"/>
</dbReference>
<protein>
    <submittedName>
        <fullName evidence="3">Beta-glucosidase-like</fullName>
    </submittedName>
</protein>